<evidence type="ECO:0000256" key="7">
    <source>
        <dbReference type="ARBA" id="ARBA00012806"/>
    </source>
</evidence>
<dbReference type="GO" id="GO:0006212">
    <property type="term" value="P:uracil catabolic process"/>
    <property type="evidence" value="ECO:0007669"/>
    <property type="project" value="Ensembl"/>
</dbReference>
<feature type="domain" description="4Fe-4S ferredoxin-type" evidence="26">
    <location>
        <begin position="972"/>
        <end position="1001"/>
    </location>
</feature>
<dbReference type="InterPro" id="IPR013785">
    <property type="entry name" value="Aldolase_TIM"/>
</dbReference>
<dbReference type="SUPFAM" id="SSF46548">
    <property type="entry name" value="alpha-helical ferredoxin"/>
    <property type="match status" value="1"/>
</dbReference>
<evidence type="ECO:0000256" key="18">
    <source>
        <dbReference type="ARBA" id="ARBA00023002"/>
    </source>
</evidence>
<evidence type="ECO:0000256" key="19">
    <source>
        <dbReference type="ARBA" id="ARBA00023004"/>
    </source>
</evidence>
<evidence type="ECO:0000259" key="26">
    <source>
        <dbReference type="PROSITE" id="PS51379"/>
    </source>
</evidence>
<dbReference type="Ensembl" id="ENSNNAT00000003252.1">
    <property type="protein sequence ID" value="ENSNNAP00000003097.1"/>
    <property type="gene ID" value="ENSNNAG00000001862.1"/>
</dbReference>
<dbReference type="Pfam" id="PF01180">
    <property type="entry name" value="DHO_dh"/>
    <property type="match status" value="1"/>
</dbReference>
<dbReference type="Gene3D" id="3.30.70.20">
    <property type="match status" value="1"/>
</dbReference>
<dbReference type="EC" id="1.3.1.2" evidence="8"/>
<accession>A0A8C6V9H6</accession>
<dbReference type="Pfam" id="PF14691">
    <property type="entry name" value="Fer4_20"/>
    <property type="match status" value="1"/>
</dbReference>
<evidence type="ECO:0000256" key="22">
    <source>
        <dbReference type="ARBA" id="ARBA00030119"/>
    </source>
</evidence>
<dbReference type="FunFam" id="3.30.70.20:FF:000023">
    <property type="entry name" value="Dihydropyrimidine dehydrogenase [NADP(+)]"/>
    <property type="match status" value="1"/>
</dbReference>
<dbReference type="GO" id="GO:0046872">
    <property type="term" value="F:metal ion binding"/>
    <property type="evidence" value="ECO:0007669"/>
    <property type="project" value="UniProtKB-KW"/>
</dbReference>
<keyword evidence="12" id="KW-0288">FMN</keyword>
<dbReference type="Pfam" id="PF07992">
    <property type="entry name" value="Pyr_redox_2"/>
    <property type="match status" value="1"/>
</dbReference>
<dbReference type="GO" id="GO:0006210">
    <property type="term" value="P:thymine catabolic process"/>
    <property type="evidence" value="ECO:0007669"/>
    <property type="project" value="Ensembl"/>
</dbReference>
<evidence type="ECO:0000256" key="8">
    <source>
        <dbReference type="ARBA" id="ARBA00013004"/>
    </source>
</evidence>
<dbReference type="InterPro" id="IPR023753">
    <property type="entry name" value="FAD/NAD-binding_dom"/>
</dbReference>
<dbReference type="GO" id="GO:0006145">
    <property type="term" value="P:purine nucleobase catabolic process"/>
    <property type="evidence" value="ECO:0007669"/>
    <property type="project" value="Ensembl"/>
</dbReference>
<comment type="pathway">
    <text evidence="4">Amino-acid biosynthesis; beta-alanine biosynthesis.</text>
</comment>
<comment type="similarity">
    <text evidence="5">Belongs to the flavin monoamine oxidase family. FIG1 subfamily.</text>
</comment>
<evidence type="ECO:0000256" key="13">
    <source>
        <dbReference type="ARBA" id="ARBA00022723"/>
    </source>
</evidence>
<dbReference type="InterPro" id="IPR017900">
    <property type="entry name" value="4Fe4S_Fe_S_CS"/>
</dbReference>
<comment type="catalytic activity">
    <reaction evidence="24">
        <text>5,6-dihydrouracil + NADP(+) = uracil + NADPH + H(+)</text>
        <dbReference type="Rhea" id="RHEA:18093"/>
        <dbReference type="ChEBI" id="CHEBI:15378"/>
        <dbReference type="ChEBI" id="CHEBI:15901"/>
        <dbReference type="ChEBI" id="CHEBI:17568"/>
        <dbReference type="ChEBI" id="CHEBI:57783"/>
        <dbReference type="ChEBI" id="CHEBI:58349"/>
        <dbReference type="EC" id="1.3.1.2"/>
    </reaction>
    <physiologicalReaction direction="right-to-left" evidence="24">
        <dbReference type="Rhea" id="RHEA:18095"/>
    </physiologicalReaction>
</comment>
<evidence type="ECO:0000256" key="23">
    <source>
        <dbReference type="ARBA" id="ARBA00032722"/>
    </source>
</evidence>
<dbReference type="GO" id="GO:0001716">
    <property type="term" value="F:L-amino-acid oxidase activity"/>
    <property type="evidence" value="ECO:0007669"/>
    <property type="project" value="UniProtKB-EC"/>
</dbReference>
<protein>
    <recommendedName>
        <fullName evidence="9">Dihydropyrimidine dehydrogenase [NADP(+)]</fullName>
        <ecNumber evidence="8">1.3.1.2</ecNumber>
        <ecNumber evidence="7">1.4.3.2</ecNumber>
    </recommendedName>
    <alternativeName>
        <fullName evidence="23">Dihydrothymine dehydrogenase</fullName>
    </alternativeName>
    <alternativeName>
        <fullName evidence="22">Dihydrouracil dehydrogenase</fullName>
    </alternativeName>
</protein>
<dbReference type="InterPro" id="IPR017896">
    <property type="entry name" value="4Fe4S_Fe-S-bd"/>
</dbReference>
<dbReference type="PANTHER" id="PTHR43073">
    <property type="entry name" value="DIHYDROPYRIMIDINE DEHYDROGENASE [NADP(+)]"/>
    <property type="match status" value="1"/>
</dbReference>
<organism evidence="27 28">
    <name type="scientific">Naja naja</name>
    <name type="common">Indian cobra</name>
    <dbReference type="NCBI Taxonomy" id="35670"/>
    <lineage>
        <taxon>Eukaryota</taxon>
        <taxon>Metazoa</taxon>
        <taxon>Chordata</taxon>
        <taxon>Craniata</taxon>
        <taxon>Vertebrata</taxon>
        <taxon>Euteleostomi</taxon>
        <taxon>Lepidosauria</taxon>
        <taxon>Squamata</taxon>
        <taxon>Bifurcata</taxon>
        <taxon>Unidentata</taxon>
        <taxon>Episquamata</taxon>
        <taxon>Toxicofera</taxon>
        <taxon>Serpentes</taxon>
        <taxon>Colubroidea</taxon>
        <taxon>Elapidae</taxon>
        <taxon>Elapinae</taxon>
        <taxon>Naja</taxon>
    </lineage>
</organism>
<evidence type="ECO:0000256" key="24">
    <source>
        <dbReference type="ARBA" id="ARBA00047626"/>
    </source>
</evidence>
<proteinExistence type="inferred from homology"/>
<evidence type="ECO:0000256" key="17">
    <source>
        <dbReference type="ARBA" id="ARBA00022857"/>
    </source>
</evidence>
<dbReference type="CDD" id="cd02940">
    <property type="entry name" value="DHPD_FMN"/>
    <property type="match status" value="1"/>
</dbReference>
<dbReference type="GeneTree" id="ENSGT00500000044896"/>
<evidence type="ECO:0000256" key="6">
    <source>
        <dbReference type="ARBA" id="ARBA00010804"/>
    </source>
</evidence>
<dbReference type="GO" id="GO:0017113">
    <property type="term" value="F:dihydropyrimidine dehydrogenase (NADP+) activity"/>
    <property type="evidence" value="ECO:0007669"/>
    <property type="project" value="UniProtKB-EC"/>
</dbReference>
<dbReference type="PROSITE" id="PS00198">
    <property type="entry name" value="4FE4S_FER_1"/>
    <property type="match status" value="1"/>
</dbReference>
<keyword evidence="14" id="KW-0677">Repeat</keyword>
<dbReference type="Pfam" id="PF14697">
    <property type="entry name" value="Fer4_21"/>
    <property type="match status" value="1"/>
</dbReference>
<dbReference type="AlphaFoldDB" id="A0A8C6V9H6"/>
<evidence type="ECO:0000256" key="25">
    <source>
        <dbReference type="ARBA" id="ARBA00049121"/>
    </source>
</evidence>
<dbReference type="SUPFAM" id="SSF51395">
    <property type="entry name" value="FMN-linked oxidoreductases"/>
    <property type="match status" value="1"/>
</dbReference>
<dbReference type="GO" id="GO:0042803">
    <property type="term" value="F:protein homodimerization activity"/>
    <property type="evidence" value="ECO:0007669"/>
    <property type="project" value="Ensembl"/>
</dbReference>
<feature type="domain" description="4Fe-4S ferredoxin-type" evidence="26">
    <location>
        <begin position="938"/>
        <end position="970"/>
    </location>
</feature>
<keyword evidence="21" id="KW-0325">Glycoprotein</keyword>
<comment type="catalytic activity">
    <reaction evidence="25">
        <text>5,6-dihydrothymine + NADP(+) = thymine + NADPH + H(+)</text>
        <dbReference type="Rhea" id="RHEA:58284"/>
        <dbReference type="ChEBI" id="CHEBI:15378"/>
        <dbReference type="ChEBI" id="CHEBI:17821"/>
        <dbReference type="ChEBI" id="CHEBI:27468"/>
        <dbReference type="ChEBI" id="CHEBI:57783"/>
        <dbReference type="ChEBI" id="CHEBI:58349"/>
        <dbReference type="EC" id="1.3.1.2"/>
    </reaction>
    <physiologicalReaction direction="right-to-left" evidence="25">
        <dbReference type="Rhea" id="RHEA:58286"/>
    </physiologicalReaction>
</comment>
<keyword evidence="15" id="KW-0547">Nucleotide-binding</keyword>
<comment type="cofactor">
    <cofactor evidence="1">
        <name>FMN</name>
        <dbReference type="ChEBI" id="CHEBI:58210"/>
    </cofactor>
</comment>
<evidence type="ECO:0000256" key="4">
    <source>
        <dbReference type="ARBA" id="ARBA00004668"/>
    </source>
</evidence>
<evidence type="ECO:0000256" key="10">
    <source>
        <dbReference type="ARBA" id="ARBA00022485"/>
    </source>
</evidence>
<evidence type="ECO:0000256" key="3">
    <source>
        <dbReference type="ARBA" id="ARBA00001974"/>
    </source>
</evidence>
<evidence type="ECO:0000256" key="2">
    <source>
        <dbReference type="ARBA" id="ARBA00001966"/>
    </source>
</evidence>
<keyword evidence="17" id="KW-0521">NADP</keyword>
<keyword evidence="19" id="KW-0408">Iron</keyword>
<dbReference type="GO" id="GO:0046079">
    <property type="term" value="P:dUMP catabolic process"/>
    <property type="evidence" value="ECO:0007669"/>
    <property type="project" value="Ensembl"/>
</dbReference>
<dbReference type="Proteomes" id="UP000694559">
    <property type="component" value="Unplaced"/>
</dbReference>
<dbReference type="EC" id="1.4.3.2" evidence="7"/>
<evidence type="ECO:0000256" key="11">
    <source>
        <dbReference type="ARBA" id="ARBA00022630"/>
    </source>
</evidence>
<keyword evidence="28" id="KW-1185">Reference proteome</keyword>
<dbReference type="GO" id="GO:0019483">
    <property type="term" value="P:beta-alanine biosynthetic process"/>
    <property type="evidence" value="ECO:0007669"/>
    <property type="project" value="UniProtKB-UniPathway"/>
</dbReference>
<dbReference type="UniPathway" id="UPA00131"/>
<dbReference type="InterPro" id="IPR005720">
    <property type="entry name" value="Dihydroorotate_DH_cat"/>
</dbReference>
<keyword evidence="16" id="KW-0274">FAD</keyword>
<dbReference type="GO" id="GO:0002058">
    <property type="term" value="F:uracil binding"/>
    <property type="evidence" value="ECO:0007669"/>
    <property type="project" value="TreeGrafter"/>
</dbReference>
<keyword evidence="11" id="KW-0285">Flavoprotein</keyword>
<dbReference type="OMA" id="SIHCQLQ"/>
<reference evidence="27" key="1">
    <citation type="submission" date="2025-08" db="UniProtKB">
        <authorList>
            <consortium name="Ensembl"/>
        </authorList>
    </citation>
    <scope>IDENTIFICATION</scope>
</reference>
<dbReference type="SUPFAM" id="SSF54862">
    <property type="entry name" value="4Fe-4S ferredoxins"/>
    <property type="match status" value="1"/>
</dbReference>
<dbReference type="GO" id="GO:0006248">
    <property type="term" value="P:CMP catabolic process"/>
    <property type="evidence" value="ECO:0007669"/>
    <property type="project" value="Ensembl"/>
</dbReference>
<dbReference type="InterPro" id="IPR028261">
    <property type="entry name" value="DPD_II"/>
</dbReference>
<keyword evidence="18" id="KW-0560">Oxidoreductase</keyword>
<dbReference type="Gene3D" id="3.50.50.60">
    <property type="entry name" value="FAD/NAD(P)-binding domain"/>
    <property type="match status" value="2"/>
</dbReference>
<dbReference type="Gene3D" id="1.10.1060.10">
    <property type="entry name" value="Alpha-helical ferredoxin"/>
    <property type="match status" value="1"/>
</dbReference>
<dbReference type="Gene3D" id="3.20.20.70">
    <property type="entry name" value="Aldolase class I"/>
    <property type="match status" value="1"/>
</dbReference>
<dbReference type="GO" id="GO:0005829">
    <property type="term" value="C:cytosol"/>
    <property type="evidence" value="ECO:0007669"/>
    <property type="project" value="Ensembl"/>
</dbReference>
<dbReference type="GO" id="GO:0046050">
    <property type="term" value="P:UMP catabolic process"/>
    <property type="evidence" value="ECO:0007669"/>
    <property type="project" value="Ensembl"/>
</dbReference>
<gene>
    <name evidence="27" type="primary">DPYD</name>
</gene>
<dbReference type="FunFam" id="1.10.1060.10:FF:000007">
    <property type="entry name" value="Dihydropyrimidine dehydrogenase [NADP(+)]"/>
    <property type="match status" value="1"/>
</dbReference>
<comment type="similarity">
    <text evidence="6">Belongs to the dihydropyrimidine dehydrogenase family.</text>
</comment>
<evidence type="ECO:0000256" key="1">
    <source>
        <dbReference type="ARBA" id="ARBA00001917"/>
    </source>
</evidence>
<evidence type="ECO:0000313" key="28">
    <source>
        <dbReference type="Proteomes" id="UP000694559"/>
    </source>
</evidence>
<keyword evidence="13" id="KW-0479">Metal-binding</keyword>
<keyword evidence="20" id="KW-0411">Iron-sulfur</keyword>
<dbReference type="OrthoDB" id="4327079at2759"/>
<evidence type="ECO:0000256" key="21">
    <source>
        <dbReference type="ARBA" id="ARBA00023180"/>
    </source>
</evidence>
<evidence type="ECO:0000256" key="15">
    <source>
        <dbReference type="ARBA" id="ARBA00022741"/>
    </source>
</evidence>
<evidence type="ECO:0000256" key="14">
    <source>
        <dbReference type="ARBA" id="ARBA00022737"/>
    </source>
</evidence>
<dbReference type="SUPFAM" id="SSF51905">
    <property type="entry name" value="FAD/NAD(P)-binding domain"/>
    <property type="match status" value="2"/>
</dbReference>
<evidence type="ECO:0000256" key="5">
    <source>
        <dbReference type="ARBA" id="ARBA00005465"/>
    </source>
</evidence>
<evidence type="ECO:0000256" key="20">
    <source>
        <dbReference type="ARBA" id="ARBA00023014"/>
    </source>
</evidence>
<dbReference type="FunFam" id="3.20.20.70:FF:000027">
    <property type="entry name" value="Dihydropyrimidine dehydrogenase [NADP(+)]"/>
    <property type="match status" value="1"/>
</dbReference>
<reference evidence="27" key="2">
    <citation type="submission" date="2025-09" db="UniProtKB">
        <authorList>
            <consortium name="Ensembl"/>
        </authorList>
    </citation>
    <scope>IDENTIFICATION</scope>
</reference>
<sequence>MLPRSALAFLALQHTAGSYLSALNPRIQTHASLNSTAAKKVEKKHWKRNADKNCSNCEKLENNFDDIKHTTLGERGALREAMRCLKCADAPCQKSCPTNLDIKSFITSIANKNYYGAAKMIFSDNPLGLSCGMVCPTSDLCVGGCNLYATEDGPINIGGLQQFATESFNTYSFLTLCLLVLLSPAQVPNSYCTQLTFMMSYQLSLSCNKIVLTLIHSFLPSTSEIPQFRLPYDVVHFETRLMKDLGVKIICGTGLSVEGLTLSALKDDGYEAIFIGIGLPEPKKESVFQGLGMEEGFYTSKDFLPLVSMASKQGICGCRSSLPSIQGTVIVLGAGDTAFDCATSALRCGARRVFVVFRKGFTNIRAVPEEMELAKEEKCEFLPFLSPQKVVIKGGKIVAMEFLRTEQDEDGNWNEDKEQTVRLRADIVISAFGSTLNDPKVKEALHPLKFNRWGLPEVDEETMRTSEPGVFAGGDISGLTNTTVESVNDGKQASWFMHKYIQSLYGTSVPAVPRLPLFYTPIDLVDISIEMAGLRFSNPFGLASATPTTSSSMIRRAFEAGWAFALTKTFSLDKDIVTNVSPRIIRGTTSGPMYGPGQGSFLNIELISEKTAAYWCRSITELKSDFPDKIVIASIMCSYNKNDWTELSKMAEASGADALELNLSCPHGMGERGMGLACGQDPELVRNICRWVRQAVQIPFFAKLTPNVTNIVNIARAAQEGHADGVTATNTVSGLMGLKADGIPWPSVGHSKKTTYGGVSGNAIRPIALRAVSAIARTLPGFPVLATGGIDSAESGLQFLHSGASVLQVCSAIQNQDYTVIDDYCTGLKALLYLESLEELQDWEGQSPPTIQHQKGKPVPKISELIGKKLPSFGPYLEQRKKITAENKLKQKGQSSLLSQLERKCFAPKKPIPAVKDVIGKALQCIGTYGELSSTEQVVALIDEEMCINCGKCYMTCNDSGYQAIQFDPETHLPTVTDSCTGCTLCLSICPIIDCIRMVSRTTPYEAKRGLPLAVIPVC</sequence>
<comment type="cofactor">
    <cofactor evidence="2">
        <name>[4Fe-4S] cluster</name>
        <dbReference type="ChEBI" id="CHEBI:49883"/>
    </cofactor>
</comment>
<name>A0A8C6V9H6_NAJNA</name>
<dbReference type="PANTHER" id="PTHR43073:SF2">
    <property type="entry name" value="DIHYDROPYRIMIDINE DEHYDROGENASE [NADP(+)]"/>
    <property type="match status" value="1"/>
</dbReference>
<evidence type="ECO:0000313" key="27">
    <source>
        <dbReference type="Ensembl" id="ENSNNAP00000003097.1"/>
    </source>
</evidence>
<dbReference type="GO" id="GO:0051539">
    <property type="term" value="F:4 iron, 4 sulfur cluster binding"/>
    <property type="evidence" value="ECO:0007669"/>
    <property type="project" value="UniProtKB-KW"/>
</dbReference>
<evidence type="ECO:0000256" key="16">
    <source>
        <dbReference type="ARBA" id="ARBA00022827"/>
    </source>
</evidence>
<dbReference type="InterPro" id="IPR036188">
    <property type="entry name" value="FAD/NAD-bd_sf"/>
</dbReference>
<dbReference type="InterPro" id="IPR009051">
    <property type="entry name" value="Helical_ferredxn"/>
</dbReference>
<dbReference type="GO" id="GO:0050661">
    <property type="term" value="F:NADP binding"/>
    <property type="evidence" value="ECO:0007669"/>
    <property type="project" value="TreeGrafter"/>
</dbReference>
<dbReference type="GO" id="GO:0006249">
    <property type="term" value="P:dCMP catabolic process"/>
    <property type="evidence" value="ECO:0007669"/>
    <property type="project" value="Ensembl"/>
</dbReference>
<dbReference type="PROSITE" id="PS51379">
    <property type="entry name" value="4FE4S_FER_2"/>
    <property type="match status" value="2"/>
</dbReference>
<evidence type="ECO:0000256" key="9">
    <source>
        <dbReference type="ARBA" id="ARBA00018247"/>
    </source>
</evidence>
<keyword evidence="10" id="KW-0004">4Fe-4S</keyword>
<dbReference type="GO" id="GO:0006214">
    <property type="term" value="P:thymidine catabolic process"/>
    <property type="evidence" value="ECO:0007669"/>
    <property type="project" value="Ensembl"/>
</dbReference>
<dbReference type="FunFam" id="3.50.50.60:FF:000061">
    <property type="entry name" value="Dihydropyrimidine dehydrogenase [NADP(+)]"/>
    <property type="match status" value="1"/>
</dbReference>
<comment type="cofactor">
    <cofactor evidence="3">
        <name>FAD</name>
        <dbReference type="ChEBI" id="CHEBI:57692"/>
    </cofactor>
</comment>
<evidence type="ECO:0000256" key="12">
    <source>
        <dbReference type="ARBA" id="ARBA00022643"/>
    </source>
</evidence>